<keyword evidence="2" id="KW-1185">Reference proteome</keyword>
<dbReference type="AlphaFoldDB" id="A0A556PPB1"/>
<dbReference type="OrthoDB" id="2970373at2"/>
<evidence type="ECO:0008006" key="3">
    <source>
        <dbReference type="Google" id="ProtNLM"/>
    </source>
</evidence>
<comment type="caution">
    <text evidence="1">The sequence shown here is derived from an EMBL/GenBank/DDBJ whole genome shotgun (WGS) entry which is preliminary data.</text>
</comment>
<protein>
    <recommendedName>
        <fullName evidence="3">Lipoprotein</fullName>
    </recommendedName>
</protein>
<dbReference type="PROSITE" id="PS51257">
    <property type="entry name" value="PROKAR_LIPOPROTEIN"/>
    <property type="match status" value="1"/>
</dbReference>
<evidence type="ECO:0000313" key="2">
    <source>
        <dbReference type="Proteomes" id="UP000316425"/>
    </source>
</evidence>
<dbReference type="EMBL" id="VMHE01000005">
    <property type="protein sequence ID" value="TSJ66231.1"/>
    <property type="molecule type" value="Genomic_DNA"/>
</dbReference>
<accession>A0A556PPB1</accession>
<sequence length="141" mass="16197">MKPNVSILFLLIFCIFTGCVEHEPKKEFAFKNESENWVASISGTYSRGSSDIFEKSSAIFTYKGKENIKSIYITTYTSENSFESGTEVNEVTNGNSIETSFDNFGFWEAHEEGKDIIIEFEWREGDSNTKKKEKLILEKKE</sequence>
<gene>
    <name evidence="1" type="ORF">FPQ13_05015</name>
</gene>
<organism evidence="1 2">
    <name type="scientific">Allobacillus salarius</name>
    <dbReference type="NCBI Taxonomy" id="1955272"/>
    <lineage>
        <taxon>Bacteria</taxon>
        <taxon>Bacillati</taxon>
        <taxon>Bacillota</taxon>
        <taxon>Bacilli</taxon>
        <taxon>Bacillales</taxon>
        <taxon>Bacillaceae</taxon>
        <taxon>Allobacillus</taxon>
    </lineage>
</organism>
<dbReference type="Proteomes" id="UP000316425">
    <property type="component" value="Unassembled WGS sequence"/>
</dbReference>
<reference evidence="1 2" key="1">
    <citation type="submission" date="2019-07" db="EMBL/GenBank/DDBJ databases">
        <title>Allobacillus sp. nov. SKP isolated from shrimp paste of Euphausiacea.</title>
        <authorList>
            <person name="Kanchanasin P."/>
            <person name="Tanasupawat S."/>
            <person name="Shi W."/>
            <person name="Wu L."/>
            <person name="Ma J."/>
        </authorList>
    </citation>
    <scope>NUCLEOTIDE SEQUENCE [LARGE SCALE GENOMIC DNA]</scope>
    <source>
        <strain evidence="1 2">SKP4-8</strain>
    </source>
</reference>
<name>A0A556PPB1_9BACI</name>
<evidence type="ECO:0000313" key="1">
    <source>
        <dbReference type="EMBL" id="TSJ66231.1"/>
    </source>
</evidence>
<dbReference type="RefSeq" id="WP_144088230.1">
    <property type="nucleotide sequence ID" value="NZ_VMHE01000005.1"/>
</dbReference>
<proteinExistence type="predicted"/>